<dbReference type="InterPro" id="IPR032623">
    <property type="entry name" value="FecR_N"/>
</dbReference>
<dbReference type="GO" id="GO:0016989">
    <property type="term" value="F:sigma factor antagonist activity"/>
    <property type="evidence" value="ECO:0007669"/>
    <property type="project" value="TreeGrafter"/>
</dbReference>
<accession>K6YI55</accession>
<evidence type="ECO:0000259" key="3">
    <source>
        <dbReference type="Pfam" id="PF16344"/>
    </source>
</evidence>
<comment type="caution">
    <text evidence="4">The sequence shown here is derived from an EMBL/GenBank/DDBJ whole genome shotgun (WGS) entry which is preliminary data.</text>
</comment>
<evidence type="ECO:0000313" key="5">
    <source>
        <dbReference type="Proteomes" id="UP000006327"/>
    </source>
</evidence>
<feature type="domain" description="FecR protein" evidence="1">
    <location>
        <begin position="141"/>
        <end position="230"/>
    </location>
</feature>
<name>K6YI55_9ALTE</name>
<dbReference type="eggNOG" id="COG3712">
    <property type="taxonomic scope" value="Bacteria"/>
</dbReference>
<dbReference type="Pfam" id="PF04773">
    <property type="entry name" value="FecR"/>
    <property type="match status" value="1"/>
</dbReference>
<dbReference type="RefSeq" id="WP_007617038.1">
    <property type="nucleotide sequence ID" value="NZ_BAEO01000010.1"/>
</dbReference>
<feature type="domain" description="FecR N-terminal" evidence="2">
    <location>
        <begin position="15"/>
        <end position="49"/>
    </location>
</feature>
<evidence type="ECO:0000313" key="4">
    <source>
        <dbReference type="EMBL" id="GAC17837.1"/>
    </source>
</evidence>
<dbReference type="Gene3D" id="3.55.50.30">
    <property type="match status" value="1"/>
</dbReference>
<keyword evidence="5" id="KW-1185">Reference proteome</keyword>
<dbReference type="EMBL" id="BAEO01000010">
    <property type="protein sequence ID" value="GAC17837.1"/>
    <property type="molecule type" value="Genomic_DNA"/>
</dbReference>
<protein>
    <recommendedName>
        <fullName evidence="6">Transmembrane sensor</fullName>
    </recommendedName>
</protein>
<evidence type="ECO:0000259" key="2">
    <source>
        <dbReference type="Pfam" id="PF16220"/>
    </source>
</evidence>
<dbReference type="InterPro" id="IPR032508">
    <property type="entry name" value="FecR_C"/>
</dbReference>
<gene>
    <name evidence="4" type="ORF">GARC_0856</name>
</gene>
<evidence type="ECO:0008006" key="6">
    <source>
        <dbReference type="Google" id="ProtNLM"/>
    </source>
</evidence>
<evidence type="ECO:0000259" key="1">
    <source>
        <dbReference type="Pfam" id="PF04773"/>
    </source>
</evidence>
<reference evidence="4 5" key="1">
    <citation type="journal article" date="2017" name="Antonie Van Leeuwenhoek">
        <title>Rhizobium rhizosphaerae sp. nov., a novel species isolated from rice rhizosphere.</title>
        <authorList>
            <person name="Zhao J.J."/>
            <person name="Zhang J."/>
            <person name="Zhang R.J."/>
            <person name="Zhang C.W."/>
            <person name="Yin H.Q."/>
            <person name="Zhang X.X."/>
        </authorList>
    </citation>
    <scope>NUCLEOTIDE SEQUENCE [LARGE SCALE GENOMIC DNA]</scope>
    <source>
        <strain evidence="4 5">BSs20135</strain>
    </source>
</reference>
<dbReference type="Gene3D" id="2.60.120.1440">
    <property type="match status" value="1"/>
</dbReference>
<dbReference type="AlphaFoldDB" id="K6YI55"/>
<dbReference type="STRING" id="493475.GARC_0856"/>
<dbReference type="Pfam" id="PF16220">
    <property type="entry name" value="DUF4880"/>
    <property type="match status" value="1"/>
</dbReference>
<dbReference type="PANTHER" id="PTHR30273">
    <property type="entry name" value="PERIPLASMIC SIGNAL SENSOR AND SIGMA FACTOR ACTIVATOR FECR-RELATED"/>
    <property type="match status" value="1"/>
</dbReference>
<dbReference type="PIRSF" id="PIRSF018266">
    <property type="entry name" value="FecR"/>
    <property type="match status" value="1"/>
</dbReference>
<sequence length="384" mass="42570">MSNLTEFPNINLIEEQACDWIVKLEGDEPPTAKEIAEFKAWVAQSPRHKSVLLSMANTWGGMDVLSGLSVPHGKLSKITKFKDWLCSPLNTLTALLGWIKKVLGHACRPIIALPALALIFTLGSSAWYVVNQTPVHSNIYLTSLGEHSVHTLKDGSLLWLNSNTQVEVNYSKTKRKIMLLKGEAHFDVVPDPQRPFEVYAGNRMVQAVGTAFSVYRLKDRIQIMVTEGKVDLAIVEDALVLTPELTALTNNSQTRKERNTTTENEPVIKKILTSLTAGQSVMIPAVSDDLVDPVVTHERGELARKLSWLQGKLIFAGESLDEVVQEVSRHTPIKIEVADPELKKLRIGGQFQAGETDALFDVLESGFGIKITRVNKRYVQLSAK</sequence>
<dbReference type="InterPro" id="IPR012373">
    <property type="entry name" value="Ferrdict_sens_TM"/>
</dbReference>
<proteinExistence type="predicted"/>
<dbReference type="Pfam" id="PF16344">
    <property type="entry name" value="FecR_C"/>
    <property type="match status" value="1"/>
</dbReference>
<feature type="domain" description="Protein FecR C-terminal" evidence="3">
    <location>
        <begin position="312"/>
        <end position="378"/>
    </location>
</feature>
<dbReference type="InterPro" id="IPR006860">
    <property type="entry name" value="FecR"/>
</dbReference>
<dbReference type="OrthoDB" id="9771237at2"/>
<dbReference type="PANTHER" id="PTHR30273:SF2">
    <property type="entry name" value="PROTEIN FECR"/>
    <property type="match status" value="1"/>
</dbReference>
<organism evidence="4 5">
    <name type="scientific">Paraglaciecola arctica BSs20135</name>
    <dbReference type="NCBI Taxonomy" id="493475"/>
    <lineage>
        <taxon>Bacteria</taxon>
        <taxon>Pseudomonadati</taxon>
        <taxon>Pseudomonadota</taxon>
        <taxon>Gammaproteobacteria</taxon>
        <taxon>Alteromonadales</taxon>
        <taxon>Alteromonadaceae</taxon>
        <taxon>Paraglaciecola</taxon>
    </lineage>
</organism>
<dbReference type="Proteomes" id="UP000006327">
    <property type="component" value="Unassembled WGS sequence"/>
</dbReference>